<organism evidence="1 2">
    <name type="scientific">Eleutherodactylus coqui</name>
    <name type="common">Puerto Rican coqui</name>
    <dbReference type="NCBI Taxonomy" id="57060"/>
    <lineage>
        <taxon>Eukaryota</taxon>
        <taxon>Metazoa</taxon>
        <taxon>Chordata</taxon>
        <taxon>Craniata</taxon>
        <taxon>Vertebrata</taxon>
        <taxon>Euteleostomi</taxon>
        <taxon>Amphibia</taxon>
        <taxon>Batrachia</taxon>
        <taxon>Anura</taxon>
        <taxon>Neobatrachia</taxon>
        <taxon>Hyloidea</taxon>
        <taxon>Eleutherodactylidae</taxon>
        <taxon>Eleutherodactylinae</taxon>
        <taxon>Eleutherodactylus</taxon>
        <taxon>Eleutherodactylus</taxon>
    </lineage>
</organism>
<proteinExistence type="predicted"/>
<gene>
    <name evidence="1" type="ORF">GDO78_004236</name>
</gene>
<dbReference type="EMBL" id="WNTK01000013">
    <property type="protein sequence ID" value="KAG9473822.1"/>
    <property type="molecule type" value="Genomic_DNA"/>
</dbReference>
<comment type="caution">
    <text evidence="1">The sequence shown here is derived from an EMBL/GenBank/DDBJ whole genome shotgun (WGS) entry which is preliminary data.</text>
</comment>
<dbReference type="Proteomes" id="UP000770717">
    <property type="component" value="Unassembled WGS sequence"/>
</dbReference>
<keyword evidence="2" id="KW-1185">Reference proteome</keyword>
<sequence length="75" mass="8048">MGCLFSCGGGAIFTGCTPALSGCTHALLDLLTLCKQSSQYMPLLLLQCVCLCLSVSVSECVHIILHLLTIWPEYL</sequence>
<evidence type="ECO:0000313" key="1">
    <source>
        <dbReference type="EMBL" id="KAG9473822.1"/>
    </source>
</evidence>
<reference evidence="1" key="1">
    <citation type="thesis" date="2020" institute="ProQuest LLC" country="789 East Eisenhower Parkway, Ann Arbor, MI, USA">
        <title>Comparative Genomics and Chromosome Evolution.</title>
        <authorList>
            <person name="Mudd A.B."/>
        </authorList>
    </citation>
    <scope>NUCLEOTIDE SEQUENCE</scope>
    <source>
        <strain evidence="1">HN-11 Male</strain>
        <tissue evidence="1">Kidney and liver</tissue>
    </source>
</reference>
<protein>
    <submittedName>
        <fullName evidence="1">Uncharacterized protein</fullName>
    </submittedName>
</protein>
<evidence type="ECO:0000313" key="2">
    <source>
        <dbReference type="Proteomes" id="UP000770717"/>
    </source>
</evidence>
<name>A0A8J6EQB0_ELECQ</name>
<dbReference type="AlphaFoldDB" id="A0A8J6EQB0"/>
<accession>A0A8J6EQB0</accession>